<proteinExistence type="predicted"/>
<dbReference type="Proteomes" id="UP000595140">
    <property type="component" value="Unassembled WGS sequence"/>
</dbReference>
<dbReference type="EMBL" id="OOIL02006673">
    <property type="protein sequence ID" value="VFQ99999.1"/>
    <property type="molecule type" value="Genomic_DNA"/>
</dbReference>
<evidence type="ECO:0000313" key="2">
    <source>
        <dbReference type="Proteomes" id="UP000595140"/>
    </source>
</evidence>
<keyword evidence="2" id="KW-1185">Reference proteome</keyword>
<reference evidence="1 2" key="1">
    <citation type="submission" date="2018-04" db="EMBL/GenBank/DDBJ databases">
        <authorList>
            <person name="Vogel A."/>
        </authorList>
    </citation>
    <scope>NUCLEOTIDE SEQUENCE [LARGE SCALE GENOMIC DNA]</scope>
</reference>
<protein>
    <submittedName>
        <fullName evidence="1">Uncharacterized protein</fullName>
    </submittedName>
</protein>
<accession>A0A484NGG5</accession>
<name>A0A484NGG5_9ASTE</name>
<gene>
    <name evidence="1" type="ORF">CCAM_LOCUS41775</name>
</gene>
<organism evidence="1 2">
    <name type="scientific">Cuscuta campestris</name>
    <dbReference type="NCBI Taxonomy" id="132261"/>
    <lineage>
        <taxon>Eukaryota</taxon>
        <taxon>Viridiplantae</taxon>
        <taxon>Streptophyta</taxon>
        <taxon>Embryophyta</taxon>
        <taxon>Tracheophyta</taxon>
        <taxon>Spermatophyta</taxon>
        <taxon>Magnoliopsida</taxon>
        <taxon>eudicotyledons</taxon>
        <taxon>Gunneridae</taxon>
        <taxon>Pentapetalae</taxon>
        <taxon>asterids</taxon>
        <taxon>lamiids</taxon>
        <taxon>Solanales</taxon>
        <taxon>Convolvulaceae</taxon>
        <taxon>Cuscuteae</taxon>
        <taxon>Cuscuta</taxon>
        <taxon>Cuscuta subgen. Grammica</taxon>
        <taxon>Cuscuta sect. Cleistogrammica</taxon>
    </lineage>
</organism>
<sequence>MDVDPIFPQKRLTRRKKRVDESSSSNEVSFDSEENFRINYFLFIVDKGITSLETRFEQFKEFEKLFGFLFPHKLWGI</sequence>
<dbReference type="AlphaFoldDB" id="A0A484NGG5"/>
<evidence type="ECO:0000313" key="1">
    <source>
        <dbReference type="EMBL" id="VFQ99999.1"/>
    </source>
</evidence>